<dbReference type="Proteomes" id="UP000002218">
    <property type="component" value="Chromosome"/>
</dbReference>
<feature type="region of interest" description="Disordered" evidence="1">
    <location>
        <begin position="1"/>
        <end position="91"/>
    </location>
</feature>
<gene>
    <name evidence="2" type="ordered locus">Namu_3801</name>
</gene>
<accession>C8XG97</accession>
<name>C8XG97_NAKMY</name>
<dbReference type="AlphaFoldDB" id="C8XG97"/>
<dbReference type="InParanoid" id="C8XG97"/>
<proteinExistence type="predicted"/>
<reference evidence="2 3" key="2">
    <citation type="journal article" date="2010" name="Stand. Genomic Sci.">
        <title>Complete genome sequence of Nakamurella multipartita type strain (Y-104).</title>
        <authorList>
            <person name="Tice H."/>
            <person name="Mayilraj S."/>
            <person name="Sims D."/>
            <person name="Lapidus A."/>
            <person name="Nolan M."/>
            <person name="Lucas S."/>
            <person name="Glavina Del Rio T."/>
            <person name="Copeland A."/>
            <person name="Cheng J.F."/>
            <person name="Meincke L."/>
            <person name="Bruce D."/>
            <person name="Goodwin L."/>
            <person name="Pitluck S."/>
            <person name="Ivanova N."/>
            <person name="Mavromatis K."/>
            <person name="Ovchinnikova G."/>
            <person name="Pati A."/>
            <person name="Chen A."/>
            <person name="Palaniappan K."/>
            <person name="Land M."/>
            <person name="Hauser L."/>
            <person name="Chang Y.J."/>
            <person name="Jeffries C.D."/>
            <person name="Detter J.C."/>
            <person name="Brettin T."/>
            <person name="Rohde M."/>
            <person name="Goker M."/>
            <person name="Bristow J."/>
            <person name="Eisen J.A."/>
            <person name="Markowitz V."/>
            <person name="Hugenholtz P."/>
            <person name="Kyrpides N.C."/>
            <person name="Klenk H.P."/>
            <person name="Chen F."/>
        </authorList>
    </citation>
    <scope>NUCLEOTIDE SEQUENCE [LARGE SCALE GENOMIC DNA]</scope>
    <source>
        <strain evidence="3">ATCC 700099 / DSM 44233 / CIP 104796 / JCM 9543 / NBRC 105858 / Y-104</strain>
    </source>
</reference>
<evidence type="ECO:0000256" key="1">
    <source>
        <dbReference type="SAM" id="MobiDB-lite"/>
    </source>
</evidence>
<reference evidence="3" key="1">
    <citation type="submission" date="2009-09" db="EMBL/GenBank/DDBJ databases">
        <title>The complete genome of Nakamurella multipartita DSM 44233.</title>
        <authorList>
            <consortium name="US DOE Joint Genome Institute (JGI-PGF)"/>
            <person name="Lucas S."/>
            <person name="Copeland A."/>
            <person name="Lapidus A."/>
            <person name="Glavina del Rio T."/>
            <person name="Dalin E."/>
            <person name="Tice H."/>
            <person name="Bruce D."/>
            <person name="Goodwin L."/>
            <person name="Pitluck S."/>
            <person name="Kyrpides N."/>
            <person name="Mavromatis K."/>
            <person name="Ivanova N."/>
            <person name="Ovchinnikova G."/>
            <person name="Sims D."/>
            <person name="Meincke L."/>
            <person name="Brettin T."/>
            <person name="Detter J.C."/>
            <person name="Han C."/>
            <person name="Larimer F."/>
            <person name="Land M."/>
            <person name="Hauser L."/>
            <person name="Markowitz V."/>
            <person name="Cheng J.-F."/>
            <person name="Hugenholtz P."/>
            <person name="Woyke T."/>
            <person name="Wu D."/>
            <person name="Klenk H.-P."/>
            <person name="Eisen J.A."/>
        </authorList>
    </citation>
    <scope>NUCLEOTIDE SEQUENCE [LARGE SCALE GENOMIC DNA]</scope>
    <source>
        <strain evidence="3">ATCC 700099 / DSM 44233 / CIP 104796 / JCM 9543 / NBRC 105858 / Y-104</strain>
    </source>
</reference>
<dbReference type="HOGENOM" id="CLU_2423871_0_0_11"/>
<dbReference type="KEGG" id="nml:Namu_3801"/>
<organism evidence="2 3">
    <name type="scientific">Nakamurella multipartita (strain ATCC 700099 / DSM 44233 / CIP 104796 / JCM 9543 / NBRC 105858 / Y-104)</name>
    <name type="common">Microsphaera multipartita</name>
    <dbReference type="NCBI Taxonomy" id="479431"/>
    <lineage>
        <taxon>Bacteria</taxon>
        <taxon>Bacillati</taxon>
        <taxon>Actinomycetota</taxon>
        <taxon>Actinomycetes</taxon>
        <taxon>Nakamurellales</taxon>
        <taxon>Nakamurellaceae</taxon>
        <taxon>Nakamurella</taxon>
    </lineage>
</organism>
<evidence type="ECO:0000313" key="2">
    <source>
        <dbReference type="EMBL" id="ACV80099.1"/>
    </source>
</evidence>
<keyword evidence="3" id="KW-1185">Reference proteome</keyword>
<evidence type="ECO:0000313" key="3">
    <source>
        <dbReference type="Proteomes" id="UP000002218"/>
    </source>
</evidence>
<protein>
    <submittedName>
        <fullName evidence="2">Uncharacterized protein</fullName>
    </submittedName>
</protein>
<feature type="compositionally biased region" description="Basic and acidic residues" evidence="1">
    <location>
        <begin position="21"/>
        <end position="30"/>
    </location>
</feature>
<dbReference type="RefSeq" id="WP_015748926.1">
    <property type="nucleotide sequence ID" value="NC_013235.1"/>
</dbReference>
<dbReference type="EMBL" id="CP001737">
    <property type="protein sequence ID" value="ACV80099.1"/>
    <property type="molecule type" value="Genomic_DNA"/>
</dbReference>
<sequence>MKHRDSTGPDGVGEGEAQPDYAREGLENPERMAGMAEDAEPNFATKDIDPNEVDPIAANRPSFATKDIDPNEVDPVDPAEPNFATKDQDLG</sequence>